<protein>
    <submittedName>
        <fullName evidence="1">Uncharacterized protein</fullName>
    </submittedName>
</protein>
<evidence type="ECO:0000313" key="1">
    <source>
        <dbReference type="EMBL" id="GIY29768.1"/>
    </source>
</evidence>
<keyword evidence="2" id="KW-1185">Reference proteome</keyword>
<evidence type="ECO:0000313" key="2">
    <source>
        <dbReference type="Proteomes" id="UP001054837"/>
    </source>
</evidence>
<accession>A0AAV4S5J0</accession>
<dbReference type="EMBL" id="BPLQ01007383">
    <property type="protein sequence ID" value="GIY29768.1"/>
    <property type="molecule type" value="Genomic_DNA"/>
</dbReference>
<organism evidence="1 2">
    <name type="scientific">Caerostris darwini</name>
    <dbReference type="NCBI Taxonomy" id="1538125"/>
    <lineage>
        <taxon>Eukaryota</taxon>
        <taxon>Metazoa</taxon>
        <taxon>Ecdysozoa</taxon>
        <taxon>Arthropoda</taxon>
        <taxon>Chelicerata</taxon>
        <taxon>Arachnida</taxon>
        <taxon>Araneae</taxon>
        <taxon>Araneomorphae</taxon>
        <taxon>Entelegynae</taxon>
        <taxon>Araneoidea</taxon>
        <taxon>Araneidae</taxon>
        <taxon>Caerostris</taxon>
    </lineage>
</organism>
<name>A0AAV4S5J0_9ARAC</name>
<proteinExistence type="predicted"/>
<dbReference type="AlphaFoldDB" id="A0AAV4S5J0"/>
<reference evidence="1 2" key="1">
    <citation type="submission" date="2021-06" db="EMBL/GenBank/DDBJ databases">
        <title>Caerostris darwini draft genome.</title>
        <authorList>
            <person name="Kono N."/>
            <person name="Arakawa K."/>
        </authorList>
    </citation>
    <scope>NUCLEOTIDE SEQUENCE [LARGE SCALE GENOMIC DNA]</scope>
</reference>
<dbReference type="Proteomes" id="UP001054837">
    <property type="component" value="Unassembled WGS sequence"/>
</dbReference>
<sequence length="100" mass="11709">MNQRRHFCNFLSNFNERKARLGLHDVSSSNHYNHSPSLSISSHLSHVTNICIRRPFQRFPSRRPGFPRTCSVRRRLLRGLGRGSFERCFGDLLAERRSLV</sequence>
<gene>
    <name evidence="1" type="ORF">CDAR_280091</name>
</gene>
<comment type="caution">
    <text evidence="1">The sequence shown here is derived from an EMBL/GenBank/DDBJ whole genome shotgun (WGS) entry which is preliminary data.</text>
</comment>